<name>A0ABT3G4B9_9BACT</name>
<dbReference type="Proteomes" id="UP001165653">
    <property type="component" value="Unassembled WGS sequence"/>
</dbReference>
<accession>A0ABT3G4B9</accession>
<organism evidence="2 3">
    <name type="scientific">Luteolibacter rhizosphaerae</name>
    <dbReference type="NCBI Taxonomy" id="2989719"/>
    <lineage>
        <taxon>Bacteria</taxon>
        <taxon>Pseudomonadati</taxon>
        <taxon>Verrucomicrobiota</taxon>
        <taxon>Verrucomicrobiia</taxon>
        <taxon>Verrucomicrobiales</taxon>
        <taxon>Verrucomicrobiaceae</taxon>
        <taxon>Luteolibacter</taxon>
    </lineage>
</organism>
<evidence type="ECO:0000313" key="2">
    <source>
        <dbReference type="EMBL" id="MCW1914673.1"/>
    </source>
</evidence>
<comment type="caution">
    <text evidence="2">The sequence shown here is derived from an EMBL/GenBank/DDBJ whole genome shotgun (WGS) entry which is preliminary data.</text>
</comment>
<gene>
    <name evidence="2" type="ORF">OJ996_13885</name>
</gene>
<evidence type="ECO:0000313" key="3">
    <source>
        <dbReference type="Proteomes" id="UP001165653"/>
    </source>
</evidence>
<feature type="chain" id="PRO_5046940295" evidence="1">
    <location>
        <begin position="24"/>
        <end position="255"/>
    </location>
</feature>
<feature type="signal peptide" evidence="1">
    <location>
        <begin position="1"/>
        <end position="23"/>
    </location>
</feature>
<keyword evidence="3" id="KW-1185">Reference proteome</keyword>
<dbReference type="RefSeq" id="WP_264514209.1">
    <property type="nucleotide sequence ID" value="NZ_JAPDDR010000006.1"/>
</dbReference>
<keyword evidence="1" id="KW-0732">Signal</keyword>
<evidence type="ECO:0000256" key="1">
    <source>
        <dbReference type="SAM" id="SignalP"/>
    </source>
</evidence>
<dbReference type="EMBL" id="JAPDDR010000006">
    <property type="protein sequence ID" value="MCW1914673.1"/>
    <property type="molecule type" value="Genomic_DNA"/>
</dbReference>
<proteinExistence type="predicted"/>
<protein>
    <submittedName>
        <fullName evidence="2">Uncharacterized protein</fullName>
    </submittedName>
</protein>
<sequence>MKTTHTFLKPVLATLLLAATAQAEYLADTDPVTAGNQPGSVYYPIGLGGAYKTEGWEKLTSTLYPGNGSFPGWSAWVGALASQVDTDAGSSGLAKVANGVGGGPYPSSASIYFGGTGILPNLFGGTLETQTSGSSVVPGLRTVIFHLDIGEAWTYDLYSGAAPVLYMTTSSGTTTIPATHASRYAKVYNGQVWMNGKYEDLYINSRAYQFNIGSLGTITSFTVRFSGAQHAQIHGAGLEQSSQAYTTNELPAHVP</sequence>
<reference evidence="2" key="1">
    <citation type="submission" date="2022-10" db="EMBL/GenBank/DDBJ databases">
        <title>Luteolibacter sp. GHJ8, whole genome shotgun sequencing project.</title>
        <authorList>
            <person name="Zhao G."/>
            <person name="Shen L."/>
        </authorList>
    </citation>
    <scope>NUCLEOTIDE SEQUENCE</scope>
    <source>
        <strain evidence="2">GHJ8</strain>
    </source>
</reference>